<comment type="function">
    <text evidence="10">Involved in inositol deacylation of GPI-anchored proteins which plays important roles in the quality control and ER-associated degradation of GPI-anchored proteins.</text>
</comment>
<dbReference type="PANTHER" id="PTHR15495">
    <property type="entry name" value="NEGATIVE REGULATOR OF VESICLE FORMATION-RELATED"/>
    <property type="match status" value="1"/>
</dbReference>
<keyword evidence="15" id="KW-1185">Reference proteome</keyword>
<dbReference type="GO" id="GO:0050185">
    <property type="term" value="F:phosphatidylinositol deacylase activity"/>
    <property type="evidence" value="ECO:0007669"/>
    <property type="project" value="TreeGrafter"/>
</dbReference>
<dbReference type="Proteomes" id="UP000294933">
    <property type="component" value="Unassembled WGS sequence"/>
</dbReference>
<feature type="transmembrane region" description="Helical" evidence="10">
    <location>
        <begin position="676"/>
        <end position="699"/>
    </location>
</feature>
<evidence type="ECO:0000256" key="3">
    <source>
        <dbReference type="ARBA" id="ARBA00022448"/>
    </source>
</evidence>
<evidence type="ECO:0000313" key="14">
    <source>
        <dbReference type="EMBL" id="TDL29216.1"/>
    </source>
</evidence>
<evidence type="ECO:0000313" key="15">
    <source>
        <dbReference type="Proteomes" id="UP000294933"/>
    </source>
</evidence>
<evidence type="ECO:0000256" key="9">
    <source>
        <dbReference type="ARBA" id="ARBA00023136"/>
    </source>
</evidence>
<dbReference type="SUPFAM" id="SSF53474">
    <property type="entry name" value="alpha/beta-Hydrolases"/>
    <property type="match status" value="1"/>
</dbReference>
<dbReference type="Gene3D" id="3.40.50.1820">
    <property type="entry name" value="alpha/beta hydrolase"/>
    <property type="match status" value="1"/>
</dbReference>
<dbReference type="PANTHER" id="PTHR15495:SF7">
    <property type="entry name" value="GPI INOSITOL-DEACYLASE"/>
    <property type="match status" value="1"/>
</dbReference>
<dbReference type="GO" id="GO:0006888">
    <property type="term" value="P:endoplasmic reticulum to Golgi vesicle-mediated transport"/>
    <property type="evidence" value="ECO:0007669"/>
    <property type="project" value="TreeGrafter"/>
</dbReference>
<accession>A0A4R5XFV4</accession>
<dbReference type="Pfam" id="PF25140">
    <property type="entry name" value="PGAP1_TMD"/>
    <property type="match status" value="1"/>
</dbReference>
<dbReference type="InterPro" id="IPR056824">
    <property type="entry name" value="PGAP1_TMD"/>
</dbReference>
<keyword evidence="3 10" id="KW-0813">Transport</keyword>
<dbReference type="GO" id="GO:0005789">
    <property type="term" value="C:endoplasmic reticulum membrane"/>
    <property type="evidence" value="ECO:0007669"/>
    <property type="project" value="UniProtKB-SubCell"/>
</dbReference>
<keyword evidence="5 10" id="KW-0378">Hydrolase</keyword>
<proteinExistence type="inferred from homology"/>
<evidence type="ECO:0000256" key="11">
    <source>
        <dbReference type="SAM" id="SignalP"/>
    </source>
</evidence>
<evidence type="ECO:0000256" key="1">
    <source>
        <dbReference type="ARBA" id="ARBA00004477"/>
    </source>
</evidence>
<reference evidence="14 15" key="1">
    <citation type="submission" date="2018-06" db="EMBL/GenBank/DDBJ databases">
        <title>A transcriptomic atlas of mushroom development highlights an independent origin of complex multicellularity.</title>
        <authorList>
            <consortium name="DOE Joint Genome Institute"/>
            <person name="Krizsan K."/>
            <person name="Almasi E."/>
            <person name="Merenyi Z."/>
            <person name="Sahu N."/>
            <person name="Viragh M."/>
            <person name="Koszo T."/>
            <person name="Mondo S."/>
            <person name="Kiss B."/>
            <person name="Balint B."/>
            <person name="Kues U."/>
            <person name="Barry K."/>
            <person name="Hegedus J.C."/>
            <person name="Henrissat B."/>
            <person name="Johnson J."/>
            <person name="Lipzen A."/>
            <person name="Ohm R."/>
            <person name="Nagy I."/>
            <person name="Pangilinan J."/>
            <person name="Yan J."/>
            <person name="Xiong Y."/>
            <person name="Grigoriev I.V."/>
            <person name="Hibbett D.S."/>
            <person name="Nagy L.G."/>
        </authorList>
    </citation>
    <scope>NUCLEOTIDE SEQUENCE [LARGE SCALE GENOMIC DNA]</scope>
    <source>
        <strain evidence="14 15">SZMC22713</strain>
    </source>
</reference>
<evidence type="ECO:0000256" key="8">
    <source>
        <dbReference type="ARBA" id="ARBA00022989"/>
    </source>
</evidence>
<feature type="domain" description="GPI inositol-deacylase transmembrane" evidence="13">
    <location>
        <begin position="650"/>
        <end position="879"/>
    </location>
</feature>
<protein>
    <recommendedName>
        <fullName evidence="10">GPI inositol-deacylase</fullName>
        <ecNumber evidence="10">3.1.-.-</ecNumber>
    </recommendedName>
</protein>
<comment type="similarity">
    <text evidence="2 10">Belongs to the GPI inositol-deacylase family.</text>
</comment>
<dbReference type="STRING" id="50990.A0A4R5XFV4"/>
<evidence type="ECO:0000259" key="12">
    <source>
        <dbReference type="Pfam" id="PF07819"/>
    </source>
</evidence>
<dbReference type="InterPro" id="IPR029058">
    <property type="entry name" value="AB_hydrolase_fold"/>
</dbReference>
<gene>
    <name evidence="14" type="ORF">BD410DRAFT_810949</name>
</gene>
<feature type="transmembrane region" description="Helical" evidence="10">
    <location>
        <begin position="600"/>
        <end position="623"/>
    </location>
</feature>
<keyword evidence="4 10" id="KW-0812">Transmembrane</keyword>
<feature type="transmembrane region" description="Helical" evidence="10">
    <location>
        <begin position="643"/>
        <end position="664"/>
    </location>
</feature>
<evidence type="ECO:0000256" key="5">
    <source>
        <dbReference type="ARBA" id="ARBA00022801"/>
    </source>
</evidence>
<sequence length="888" mass="98341">MIPTATVGLVSFFLSFLLYLSTTNAPLKLSPQGCRMSWMSPSYILQPGLNTTWTPLARRYSLWLYREVGWEDDSKLNGVPVLFIPGNAGSSHQVRSIASSATRQYYDSPFEVSETFSSRNMKPLDFFAVEFNEDLSAFHGPTLESQRLYTVKAIDYILSHYPPDTKIIVMGHSMGGVVATSLLPSPHISSIITMSTPHTVPPARFDSRIDSLFKAAKEQIEHDETPILSICGGITDTMIPSEFCTLLPSKTDAFRKTIFTSGLEGCWSGVGHREMVWCHQVRWRVARAALELGLAATPGEKAVVLANWFRGGVEKSFERPMPILDLNSRPHQYLAEGRRLLLRELKGSKTYLLSTSSIGVSPEKGRFTLYLSQGSIADVSTAHSASTKVTVQLCTIAVSQNSSSCQPLVPDELRLVPNPDPSMPFPVPDEGVDEADGVVTFSSPVLVPDAGGSETWINVDIADGDGNGWILADFENQATVVDEASSFAPFFGEVTVQLHPSKLRTDIRLPRFVSNALLVYQVTPRVTPTCSLLSPLLLHTSSDAEAHYHRLNDLQSIYLHGHTSGPFLAHLPKSHGINFTIYSSGDIHWWTTIGRWAPRYWNAILAWSAGVVSILLFSSWTAWDTGAPMPTIAQSLHKFVRNILPRLLVVFSVASLIPLPANLWLGNSGEPLFAPLAPLILLLSSGFVCISWLVLRILMWPIAKLGDAFGRRKEDITLGYRAMGSILFISLLVFLFIPWQVAFLGCFLIHLHTTATDRPTTFEHHDAHNHRTHILLMMTWCLPAVAPVLAVWIRTLATAGFTTPFDGDHFVVNVIGFMLLTHYATSTHGQIFSKRHRLEVVPVGFWYAVGATVSFVLGPRSTYRMYEALNLPTMVVVLFRMLLSPPRS</sequence>
<feature type="transmembrane region" description="Helical" evidence="10">
    <location>
        <begin position="773"/>
        <end position="793"/>
    </location>
</feature>
<evidence type="ECO:0000256" key="4">
    <source>
        <dbReference type="ARBA" id="ARBA00022692"/>
    </source>
</evidence>
<dbReference type="InterPro" id="IPR012908">
    <property type="entry name" value="PGAP1-ab_dom-like"/>
</dbReference>
<feature type="chain" id="PRO_5020745710" description="GPI inositol-deacylase" evidence="11">
    <location>
        <begin position="26"/>
        <end position="888"/>
    </location>
</feature>
<keyword evidence="9 10" id="KW-0472">Membrane</keyword>
<keyword evidence="6 10" id="KW-0256">Endoplasmic reticulum</keyword>
<keyword evidence="8 10" id="KW-1133">Transmembrane helix</keyword>
<feature type="transmembrane region" description="Helical" evidence="10">
    <location>
        <begin position="720"/>
        <end position="753"/>
    </location>
</feature>
<evidence type="ECO:0000259" key="13">
    <source>
        <dbReference type="Pfam" id="PF25140"/>
    </source>
</evidence>
<dbReference type="GO" id="GO:0015031">
    <property type="term" value="P:protein transport"/>
    <property type="evidence" value="ECO:0007669"/>
    <property type="project" value="UniProtKB-KW"/>
</dbReference>
<dbReference type="AlphaFoldDB" id="A0A4R5XFV4"/>
<dbReference type="OrthoDB" id="348976at2759"/>
<organism evidence="14 15">
    <name type="scientific">Rickenella mellea</name>
    <dbReference type="NCBI Taxonomy" id="50990"/>
    <lineage>
        <taxon>Eukaryota</taxon>
        <taxon>Fungi</taxon>
        <taxon>Dikarya</taxon>
        <taxon>Basidiomycota</taxon>
        <taxon>Agaricomycotina</taxon>
        <taxon>Agaricomycetes</taxon>
        <taxon>Hymenochaetales</taxon>
        <taxon>Rickenellaceae</taxon>
        <taxon>Rickenella</taxon>
    </lineage>
</organism>
<dbReference type="EC" id="3.1.-.-" evidence="10"/>
<evidence type="ECO:0000256" key="2">
    <source>
        <dbReference type="ARBA" id="ARBA00006931"/>
    </source>
</evidence>
<dbReference type="VEuPathDB" id="FungiDB:BD410DRAFT_810949"/>
<keyword evidence="7 10" id="KW-0653">Protein transport</keyword>
<comment type="subcellular location">
    <subcellularLocation>
        <location evidence="1">Endoplasmic reticulum membrane</location>
        <topology evidence="1">Multi-pass membrane protein</topology>
    </subcellularLocation>
</comment>
<dbReference type="InterPro" id="IPR039529">
    <property type="entry name" value="PGAP1/BST1"/>
</dbReference>
<feature type="signal peptide" evidence="11">
    <location>
        <begin position="1"/>
        <end position="25"/>
    </location>
</feature>
<dbReference type="GO" id="GO:0006505">
    <property type="term" value="P:GPI anchor metabolic process"/>
    <property type="evidence" value="ECO:0007669"/>
    <property type="project" value="TreeGrafter"/>
</dbReference>
<dbReference type="Pfam" id="PF07819">
    <property type="entry name" value="PGAP1"/>
    <property type="match status" value="1"/>
</dbReference>
<name>A0A4R5XFV4_9AGAM</name>
<evidence type="ECO:0000256" key="6">
    <source>
        <dbReference type="ARBA" id="ARBA00022824"/>
    </source>
</evidence>
<feature type="transmembrane region" description="Helical" evidence="10">
    <location>
        <begin position="840"/>
        <end position="857"/>
    </location>
</feature>
<dbReference type="EMBL" id="ML170156">
    <property type="protein sequence ID" value="TDL29216.1"/>
    <property type="molecule type" value="Genomic_DNA"/>
</dbReference>
<evidence type="ECO:0000256" key="7">
    <source>
        <dbReference type="ARBA" id="ARBA00022927"/>
    </source>
</evidence>
<feature type="domain" description="GPI inositol-deacylase PGAP1-like alpha/beta" evidence="12">
    <location>
        <begin position="76"/>
        <end position="291"/>
    </location>
</feature>
<keyword evidence="11" id="KW-0732">Signal</keyword>
<evidence type="ECO:0000256" key="10">
    <source>
        <dbReference type="RuleBase" id="RU365011"/>
    </source>
</evidence>